<reference evidence="1" key="1">
    <citation type="submission" date="2018-02" db="EMBL/GenBank/DDBJ databases">
        <title>Rhizophora mucronata_Transcriptome.</title>
        <authorList>
            <person name="Meera S.P."/>
            <person name="Sreeshan A."/>
            <person name="Augustine A."/>
        </authorList>
    </citation>
    <scope>NUCLEOTIDE SEQUENCE</scope>
    <source>
        <tissue evidence="1">Leaf</tissue>
    </source>
</reference>
<dbReference type="EMBL" id="GGEC01082077">
    <property type="protein sequence ID" value="MBX62561.1"/>
    <property type="molecule type" value="Transcribed_RNA"/>
</dbReference>
<sequence length="122" mass="13645">MHSTCSIKFILFITGLDRITTPSLPLSLPALILAALFLVTNSMPTPSKLASCPLLTSQTPSSPCMQKCMTSFLRNGFLRKSKTQMCVHTRRCCLRVGGWGTSIMRGRCLIRCRIEMWPYGMQ</sequence>
<protein>
    <submittedName>
        <fullName evidence="1">Uncharacterized protein</fullName>
    </submittedName>
</protein>
<organism evidence="1">
    <name type="scientific">Rhizophora mucronata</name>
    <name type="common">Asiatic mangrove</name>
    <dbReference type="NCBI Taxonomy" id="61149"/>
    <lineage>
        <taxon>Eukaryota</taxon>
        <taxon>Viridiplantae</taxon>
        <taxon>Streptophyta</taxon>
        <taxon>Embryophyta</taxon>
        <taxon>Tracheophyta</taxon>
        <taxon>Spermatophyta</taxon>
        <taxon>Magnoliopsida</taxon>
        <taxon>eudicotyledons</taxon>
        <taxon>Gunneridae</taxon>
        <taxon>Pentapetalae</taxon>
        <taxon>rosids</taxon>
        <taxon>fabids</taxon>
        <taxon>Malpighiales</taxon>
        <taxon>Rhizophoraceae</taxon>
        <taxon>Rhizophora</taxon>
    </lineage>
</organism>
<name>A0A2P2Q6H2_RHIMU</name>
<dbReference type="AlphaFoldDB" id="A0A2P2Q6H2"/>
<proteinExistence type="predicted"/>
<accession>A0A2P2Q6H2</accession>
<evidence type="ECO:0000313" key="1">
    <source>
        <dbReference type="EMBL" id="MBX62561.1"/>
    </source>
</evidence>